<name>G3GT74_CRIGR</name>
<dbReference type="EMBL" id="JH000017">
    <property type="protein sequence ID" value="EGV96058.1"/>
    <property type="molecule type" value="Genomic_DNA"/>
</dbReference>
<evidence type="ECO:0000313" key="1">
    <source>
        <dbReference type="EMBL" id="EGV96058.1"/>
    </source>
</evidence>
<reference evidence="2" key="1">
    <citation type="journal article" date="2011" name="Nat. Biotechnol.">
        <title>The genomic sequence of the Chinese hamster ovary (CHO)-K1 cell line.</title>
        <authorList>
            <person name="Xu X."/>
            <person name="Nagarajan H."/>
            <person name="Lewis N.E."/>
            <person name="Pan S."/>
            <person name="Cai Z."/>
            <person name="Liu X."/>
            <person name="Chen W."/>
            <person name="Xie M."/>
            <person name="Wang W."/>
            <person name="Hammond S."/>
            <person name="Andersen M.R."/>
            <person name="Neff N."/>
            <person name="Passarelli B."/>
            <person name="Koh W."/>
            <person name="Fan H.C."/>
            <person name="Wang J."/>
            <person name="Gui Y."/>
            <person name="Lee K.H."/>
            <person name="Betenbaugh M.J."/>
            <person name="Quake S.R."/>
            <person name="Famili I."/>
            <person name="Palsson B.O."/>
            <person name="Wang J."/>
        </authorList>
    </citation>
    <scope>NUCLEOTIDE SEQUENCE [LARGE SCALE GENOMIC DNA]</scope>
    <source>
        <strain evidence="2">CHO K1 cell line</strain>
    </source>
</reference>
<dbReference type="Proteomes" id="UP000001075">
    <property type="component" value="Unassembled WGS sequence"/>
</dbReference>
<gene>
    <name evidence="1" type="ORF">I79_000848</name>
</gene>
<accession>G3GT74</accession>
<sequence length="78" mass="8714">MIKPNQTKQLSPHIWRILLHAVLTGHQTVGCSGPTLSYHTVGRTKHPVSSQIHNYGSKAHRHQQKGEIWGHFTAVSSI</sequence>
<proteinExistence type="predicted"/>
<dbReference type="InParanoid" id="G3GT74"/>
<organism evidence="1 2">
    <name type="scientific">Cricetulus griseus</name>
    <name type="common">Chinese hamster</name>
    <name type="synonym">Cricetulus barabensis griseus</name>
    <dbReference type="NCBI Taxonomy" id="10029"/>
    <lineage>
        <taxon>Eukaryota</taxon>
        <taxon>Metazoa</taxon>
        <taxon>Chordata</taxon>
        <taxon>Craniata</taxon>
        <taxon>Vertebrata</taxon>
        <taxon>Euteleostomi</taxon>
        <taxon>Mammalia</taxon>
        <taxon>Eutheria</taxon>
        <taxon>Euarchontoglires</taxon>
        <taxon>Glires</taxon>
        <taxon>Rodentia</taxon>
        <taxon>Myomorpha</taxon>
        <taxon>Muroidea</taxon>
        <taxon>Cricetidae</taxon>
        <taxon>Cricetinae</taxon>
        <taxon>Cricetulus</taxon>
    </lineage>
</organism>
<evidence type="ECO:0000313" key="2">
    <source>
        <dbReference type="Proteomes" id="UP000001075"/>
    </source>
</evidence>
<dbReference type="AlphaFoldDB" id="G3GT74"/>
<protein>
    <submittedName>
        <fullName evidence="1">Uncharacterized protein</fullName>
    </submittedName>
</protein>